<dbReference type="InterPro" id="IPR006603">
    <property type="entry name" value="PQ-loop_rpt"/>
</dbReference>
<dbReference type="GO" id="GO:0051119">
    <property type="term" value="F:sugar transmembrane transporter activity"/>
    <property type="evidence" value="ECO:0007669"/>
    <property type="project" value="InterPro"/>
</dbReference>
<feature type="transmembrane region" description="Helical" evidence="5">
    <location>
        <begin position="85"/>
        <end position="105"/>
    </location>
</feature>
<dbReference type="GO" id="GO:0016020">
    <property type="term" value="C:membrane"/>
    <property type="evidence" value="ECO:0007669"/>
    <property type="project" value="UniProtKB-SubCell"/>
</dbReference>
<accession>A0A2N9VZB2</accession>
<keyword evidence="3 5" id="KW-1133">Transmembrane helix</keyword>
<evidence type="ECO:0008006" key="8">
    <source>
        <dbReference type="Google" id="ProtNLM"/>
    </source>
</evidence>
<dbReference type="Pfam" id="PF04193">
    <property type="entry name" value="PQ-loop"/>
    <property type="match status" value="1"/>
</dbReference>
<dbReference type="NCBIfam" id="NF037968">
    <property type="entry name" value="SemiSWEET_2"/>
    <property type="match status" value="1"/>
</dbReference>
<feature type="transmembrane region" description="Helical" evidence="5">
    <location>
        <begin position="58"/>
        <end position="79"/>
    </location>
</feature>
<evidence type="ECO:0000313" key="7">
    <source>
        <dbReference type="Proteomes" id="UP000232163"/>
    </source>
</evidence>
<dbReference type="Gene3D" id="1.20.1280.290">
    <property type="match status" value="1"/>
</dbReference>
<dbReference type="EMBL" id="MZMT01000026">
    <property type="protein sequence ID" value="PIO44830.1"/>
    <property type="molecule type" value="Genomic_DNA"/>
</dbReference>
<evidence type="ECO:0000256" key="3">
    <source>
        <dbReference type="ARBA" id="ARBA00022989"/>
    </source>
</evidence>
<evidence type="ECO:0000313" key="6">
    <source>
        <dbReference type="EMBL" id="PIO44830.1"/>
    </source>
</evidence>
<feature type="transmembrane region" description="Helical" evidence="5">
    <location>
        <begin position="26"/>
        <end position="46"/>
    </location>
</feature>
<protein>
    <recommendedName>
        <fullName evidence="8">Sugar transporter SemiSWEET</fullName>
    </recommendedName>
</protein>
<keyword evidence="7" id="KW-1185">Reference proteome</keyword>
<evidence type="ECO:0000256" key="2">
    <source>
        <dbReference type="ARBA" id="ARBA00022692"/>
    </source>
</evidence>
<reference evidence="7" key="1">
    <citation type="journal article" date="2017" name="Int J Environ Stud">
        <title>Does the Miocene-Pliocene relict legume Oxytropis triphylla form nitrogen-fixing nodules with a combination of bacterial strains?</title>
        <authorList>
            <person name="Safronova V."/>
            <person name="Belimov A."/>
            <person name="Sazanova A."/>
            <person name="Kuznetsova I."/>
            <person name="Popova J."/>
            <person name="Andronov E."/>
            <person name="Verkhozina A."/>
            <person name="Tikhonovich I."/>
        </authorList>
    </citation>
    <scope>NUCLEOTIDE SEQUENCE [LARGE SCALE GENOMIC DNA]</scope>
    <source>
        <strain evidence="7">Tri-38</strain>
    </source>
</reference>
<evidence type="ECO:0000256" key="1">
    <source>
        <dbReference type="ARBA" id="ARBA00004141"/>
    </source>
</evidence>
<proteinExistence type="predicted"/>
<dbReference type="AlphaFoldDB" id="A0A2N9VZB2"/>
<sequence length="110" mass="12200">MIPLYFSEESAHISIAFLPLLKDRSVPLHIELIGSLAAVITTLCWIPQIIRIVRHRDTASISLVTNVSLVLGVFLWLVYGMMISSWPVMAANGVTLLLILTILGLKLRYG</sequence>
<keyword evidence="4 5" id="KW-0472">Membrane</keyword>
<comment type="caution">
    <text evidence="6">The sequence shown here is derived from an EMBL/GenBank/DDBJ whole genome shotgun (WGS) entry which is preliminary data.</text>
</comment>
<comment type="subcellular location">
    <subcellularLocation>
        <location evidence="1">Membrane</location>
        <topology evidence="1">Multi-pass membrane protein</topology>
    </subcellularLocation>
</comment>
<evidence type="ECO:0000256" key="4">
    <source>
        <dbReference type="ARBA" id="ARBA00023136"/>
    </source>
</evidence>
<keyword evidence="2 5" id="KW-0812">Transmembrane</keyword>
<dbReference type="Proteomes" id="UP000232163">
    <property type="component" value="Unassembled WGS sequence"/>
</dbReference>
<evidence type="ECO:0000256" key="5">
    <source>
        <dbReference type="SAM" id="Phobius"/>
    </source>
</evidence>
<dbReference type="OrthoDB" id="9814012at2"/>
<gene>
    <name evidence="6" type="ORF">B5P45_10675</name>
</gene>
<dbReference type="InterPro" id="IPR047662">
    <property type="entry name" value="SemiSWEET"/>
</dbReference>
<organism evidence="6 7">
    <name type="scientific">Phyllobacterium zundukense</name>
    <dbReference type="NCBI Taxonomy" id="1867719"/>
    <lineage>
        <taxon>Bacteria</taxon>
        <taxon>Pseudomonadati</taxon>
        <taxon>Pseudomonadota</taxon>
        <taxon>Alphaproteobacteria</taxon>
        <taxon>Hyphomicrobiales</taxon>
        <taxon>Phyllobacteriaceae</taxon>
        <taxon>Phyllobacterium</taxon>
    </lineage>
</organism>
<name>A0A2N9VZB2_9HYPH</name>